<dbReference type="InterPro" id="IPR000644">
    <property type="entry name" value="CBS_dom"/>
</dbReference>
<dbReference type="EMBL" id="MBFR01000042">
    <property type="protein sequence ID" value="PVU96038.1"/>
    <property type="molecule type" value="Genomic_DNA"/>
</dbReference>
<dbReference type="FunFam" id="3.40.50.1100:FF:000118">
    <property type="entry name" value="Related to CYS4-cystathionine beta-synthase"/>
    <property type="match status" value="1"/>
</dbReference>
<dbReference type="SUPFAM" id="SSF53686">
    <property type="entry name" value="Tryptophan synthase beta subunit-like PLP-dependent enzymes"/>
    <property type="match status" value="1"/>
</dbReference>
<dbReference type="Pfam" id="PF00571">
    <property type="entry name" value="CBS"/>
    <property type="match status" value="2"/>
</dbReference>
<evidence type="ECO:0000313" key="6">
    <source>
        <dbReference type="EMBL" id="PVU96038.1"/>
    </source>
</evidence>
<comment type="caution">
    <text evidence="6">The sequence shown here is derived from an EMBL/GenBank/DDBJ whole genome shotgun (WGS) entry which is preliminary data.</text>
</comment>
<comment type="cofactor">
    <cofactor evidence="1">
        <name>pyridoxal 5'-phosphate</name>
        <dbReference type="ChEBI" id="CHEBI:597326"/>
    </cofactor>
</comment>
<feature type="domain" description="CBS" evidence="5">
    <location>
        <begin position="354"/>
        <end position="411"/>
    </location>
</feature>
<dbReference type="InterPro" id="IPR046342">
    <property type="entry name" value="CBS_dom_sf"/>
</dbReference>
<evidence type="ECO:0000256" key="2">
    <source>
        <dbReference type="ARBA" id="ARBA00007103"/>
    </source>
</evidence>
<dbReference type="SUPFAM" id="SSF54631">
    <property type="entry name" value="CBS-domain pair"/>
    <property type="match status" value="1"/>
</dbReference>
<organism evidence="6 7">
    <name type="scientific">Smittium simulii</name>
    <dbReference type="NCBI Taxonomy" id="133385"/>
    <lineage>
        <taxon>Eukaryota</taxon>
        <taxon>Fungi</taxon>
        <taxon>Fungi incertae sedis</taxon>
        <taxon>Zoopagomycota</taxon>
        <taxon>Kickxellomycotina</taxon>
        <taxon>Harpellomycetes</taxon>
        <taxon>Harpellales</taxon>
        <taxon>Legeriomycetaceae</taxon>
        <taxon>Smittium</taxon>
    </lineage>
</organism>
<keyword evidence="7" id="KW-1185">Reference proteome</keyword>
<dbReference type="InterPro" id="IPR001216">
    <property type="entry name" value="P-phosphate_BS"/>
</dbReference>
<evidence type="ECO:0000256" key="1">
    <source>
        <dbReference type="ARBA" id="ARBA00001933"/>
    </source>
</evidence>
<dbReference type="InterPro" id="IPR036052">
    <property type="entry name" value="TrpB-like_PALP_sf"/>
</dbReference>
<reference evidence="6 7" key="1">
    <citation type="journal article" date="2018" name="MBio">
        <title>Comparative Genomics Reveals the Core Gene Toolbox for the Fungus-Insect Symbiosis.</title>
        <authorList>
            <person name="Wang Y."/>
            <person name="Stata M."/>
            <person name="Wang W."/>
            <person name="Stajich J.E."/>
            <person name="White M.M."/>
            <person name="Moncalvo J.M."/>
        </authorList>
    </citation>
    <scope>NUCLEOTIDE SEQUENCE [LARGE SCALE GENOMIC DNA]</scope>
    <source>
        <strain evidence="6 7">SWE-8-4</strain>
    </source>
</reference>
<dbReference type="PANTHER" id="PTHR10314">
    <property type="entry name" value="CYSTATHIONINE BETA-SYNTHASE"/>
    <property type="match status" value="1"/>
</dbReference>
<protein>
    <recommendedName>
        <fullName evidence="5">CBS domain-containing protein</fullName>
    </recommendedName>
</protein>
<dbReference type="GO" id="GO:0006535">
    <property type="term" value="P:cysteine biosynthetic process from serine"/>
    <property type="evidence" value="ECO:0007669"/>
    <property type="project" value="InterPro"/>
</dbReference>
<dbReference type="OrthoDB" id="2536440at2759"/>
<dbReference type="SMART" id="SM00116">
    <property type="entry name" value="CBS"/>
    <property type="match status" value="1"/>
</dbReference>
<dbReference type="Gene3D" id="3.40.50.1100">
    <property type="match status" value="2"/>
</dbReference>
<sequence>MRLVKNLVGNTPVLNISELDFLRQESDGNINIIAKLEFMNPGSSVKDRAAKAVFNKLDESGLLKNNSNLLIPTSGNLGISLSMLNDNKTSNKIICAIPEKSSYDKIQILKTSGAIEIIRTLDYALPFTKESPQGVCNSLLKLYPDSLIIDEESKTLGFEDCYSELAQELISQCQDGIDCIVVPVETGNLITQLSKILKQAFPKIHVIGVEPVGSVFSMAGVEPQSNMEKWIADSYGNVHIPKSLDLTTVDEWIQVSDQNAFCTARSLISNGIFCGITSGAAIYATKSFIQKQKSNFKKKTNIVVLFPDSSNFYTSTLLNDEYILSSGLANAKLSSKLYESLFDRYRAASVEDLQLSAAISIQESSNLGSVLNLMVENDFSHVPVTTTSKKLVGYISKSAVETLLSLNCAALSDLVGLHMHSFTKKPNKTINLTLDSSRNVSPKPKSAKYTIITPETPLSELAKFFDHHNVAFVTDISCKFCLGVVTKNDLMQFIEKRQFVNIY</sequence>
<comment type="similarity">
    <text evidence="2">Belongs to the cysteine synthase/cystathionine beta-synthase family.</text>
</comment>
<evidence type="ECO:0000256" key="4">
    <source>
        <dbReference type="PROSITE-ProRule" id="PRU00703"/>
    </source>
</evidence>
<dbReference type="PROSITE" id="PS00901">
    <property type="entry name" value="CYS_SYNTHASE"/>
    <property type="match status" value="1"/>
</dbReference>
<dbReference type="Gene3D" id="3.10.580.10">
    <property type="entry name" value="CBS-domain"/>
    <property type="match status" value="1"/>
</dbReference>
<accession>A0A2T9YUN1</accession>
<gene>
    <name evidence="6" type="ORF">BB561_001423</name>
</gene>
<name>A0A2T9YUN1_9FUNG</name>
<dbReference type="PROSITE" id="PS51371">
    <property type="entry name" value="CBS"/>
    <property type="match status" value="1"/>
</dbReference>
<dbReference type="InterPro" id="IPR050214">
    <property type="entry name" value="Cys_Synth/Cystath_Beta-Synth"/>
</dbReference>
<dbReference type="InterPro" id="IPR001926">
    <property type="entry name" value="TrpB-like_PALP"/>
</dbReference>
<dbReference type="Proteomes" id="UP000245383">
    <property type="component" value="Unassembled WGS sequence"/>
</dbReference>
<evidence type="ECO:0000313" key="7">
    <source>
        <dbReference type="Proteomes" id="UP000245383"/>
    </source>
</evidence>
<dbReference type="Pfam" id="PF00291">
    <property type="entry name" value="PALP"/>
    <property type="match status" value="1"/>
</dbReference>
<proteinExistence type="inferred from homology"/>
<evidence type="ECO:0000256" key="3">
    <source>
        <dbReference type="ARBA" id="ARBA00022898"/>
    </source>
</evidence>
<evidence type="ECO:0000259" key="5">
    <source>
        <dbReference type="PROSITE" id="PS51371"/>
    </source>
</evidence>
<dbReference type="STRING" id="133385.A0A2T9YUN1"/>
<keyword evidence="4" id="KW-0129">CBS domain</keyword>
<dbReference type="AlphaFoldDB" id="A0A2T9YUN1"/>
<keyword evidence="3" id="KW-0663">Pyridoxal phosphate</keyword>